<evidence type="ECO:0000313" key="1">
    <source>
        <dbReference type="EMBL" id="MFC3898598.1"/>
    </source>
</evidence>
<dbReference type="Proteomes" id="UP001595690">
    <property type="component" value="Unassembled WGS sequence"/>
</dbReference>
<keyword evidence="2" id="KW-1185">Reference proteome</keyword>
<sequence length="113" mass="13172">MKTLPKLKPGNPAYPFTVQCFRRLPDPLIAVFPGSRRAMHCFEFPNTFIRVDRNPLFLWTKHMERQTTRVTLPFALTRSLPMIESTKQHSWIKAVINSAKLTKKSFVIDKTLK</sequence>
<proteinExistence type="predicted"/>
<reference evidence="2" key="1">
    <citation type="journal article" date="2019" name="Int. J. Syst. Evol. Microbiol.">
        <title>The Global Catalogue of Microorganisms (GCM) 10K type strain sequencing project: providing services to taxonomists for standard genome sequencing and annotation.</title>
        <authorList>
            <consortium name="The Broad Institute Genomics Platform"/>
            <consortium name="The Broad Institute Genome Sequencing Center for Infectious Disease"/>
            <person name="Wu L."/>
            <person name="Ma J."/>
        </authorList>
    </citation>
    <scope>NUCLEOTIDE SEQUENCE [LARGE SCALE GENOMIC DNA]</scope>
    <source>
        <strain evidence="2">CGMCC 4.7405</strain>
    </source>
</reference>
<dbReference type="EMBL" id="JBHRZI010000057">
    <property type="protein sequence ID" value="MFC3898598.1"/>
    <property type="molecule type" value="Genomic_DNA"/>
</dbReference>
<gene>
    <name evidence="1" type="ORF">ACFOWZ_44630</name>
</gene>
<comment type="caution">
    <text evidence="1">The sequence shown here is derived from an EMBL/GenBank/DDBJ whole genome shotgun (WGS) entry which is preliminary data.</text>
</comment>
<dbReference type="RefSeq" id="WP_382380247.1">
    <property type="nucleotide sequence ID" value="NZ_JBHRZI010000057.1"/>
</dbReference>
<evidence type="ECO:0000313" key="2">
    <source>
        <dbReference type="Proteomes" id="UP001595690"/>
    </source>
</evidence>
<organism evidence="1 2">
    <name type="scientific">Lentzea rhizosphaerae</name>
    <dbReference type="NCBI Taxonomy" id="2041025"/>
    <lineage>
        <taxon>Bacteria</taxon>
        <taxon>Bacillati</taxon>
        <taxon>Actinomycetota</taxon>
        <taxon>Actinomycetes</taxon>
        <taxon>Pseudonocardiales</taxon>
        <taxon>Pseudonocardiaceae</taxon>
        <taxon>Lentzea</taxon>
    </lineage>
</organism>
<accession>A0ABV8C9F7</accession>
<name>A0ABV8C9F7_9PSEU</name>
<protein>
    <submittedName>
        <fullName evidence="1">Uncharacterized protein</fullName>
    </submittedName>
</protein>